<dbReference type="Proteomes" id="UP000014197">
    <property type="component" value="Unassembled WGS sequence"/>
</dbReference>
<evidence type="ECO:0000313" key="2">
    <source>
        <dbReference type="EMBL" id="EOT61250.1"/>
    </source>
</evidence>
<proteinExistence type="predicted"/>
<dbReference type="Pfam" id="PF08877">
    <property type="entry name" value="MepB-like"/>
    <property type="match status" value="1"/>
</dbReference>
<keyword evidence="4" id="KW-1185">Reference proteome</keyword>
<dbReference type="OrthoDB" id="4954833at2"/>
<accession>R2SCP2</accession>
<reference evidence="1 3" key="1">
    <citation type="submission" date="2013-02" db="EMBL/GenBank/DDBJ databases">
        <title>The Genome Sequence of Enterococcus haemoperoxidus BAA-382.</title>
        <authorList>
            <consortium name="The Broad Institute Genome Sequencing Platform"/>
            <consortium name="The Broad Institute Genome Sequencing Center for Infectious Disease"/>
            <person name="Earl A.M."/>
            <person name="Gilmore M.S."/>
            <person name="Lebreton F."/>
            <person name="Walker B."/>
            <person name="Young S.K."/>
            <person name="Zeng Q."/>
            <person name="Gargeya S."/>
            <person name="Fitzgerald M."/>
            <person name="Haas B."/>
            <person name="Abouelleil A."/>
            <person name="Alvarado L."/>
            <person name="Arachchi H.M."/>
            <person name="Berlin A.M."/>
            <person name="Chapman S.B."/>
            <person name="Dewar J."/>
            <person name="Goldberg J."/>
            <person name="Griggs A."/>
            <person name="Gujja S."/>
            <person name="Hansen M."/>
            <person name="Howarth C."/>
            <person name="Imamovic A."/>
            <person name="Larimer J."/>
            <person name="McCowan C."/>
            <person name="Murphy C."/>
            <person name="Neiman D."/>
            <person name="Pearson M."/>
            <person name="Priest M."/>
            <person name="Roberts A."/>
            <person name="Saif S."/>
            <person name="Shea T."/>
            <person name="Sisk P."/>
            <person name="Sykes S."/>
            <person name="Wortman J."/>
            <person name="Nusbaum C."/>
            <person name="Birren B."/>
        </authorList>
    </citation>
    <scope>NUCLEOTIDE SEQUENCE [LARGE SCALE GENOMIC DNA]</scope>
    <source>
        <strain evidence="1 3">ATCC BAA-382</strain>
    </source>
</reference>
<reference evidence="2 4" key="2">
    <citation type="submission" date="2013-03" db="EMBL/GenBank/DDBJ databases">
        <title>The Genome Sequence of Enterococcus haemoperoxidus BAA-382 (PacBio/Illumina hybrid assembly).</title>
        <authorList>
            <consortium name="The Broad Institute Genomics Platform"/>
            <consortium name="The Broad Institute Genome Sequencing Center for Infectious Disease"/>
            <person name="Earl A."/>
            <person name="Russ C."/>
            <person name="Gilmore M."/>
            <person name="Surin D."/>
            <person name="Walker B."/>
            <person name="Young S."/>
            <person name="Zeng Q."/>
            <person name="Gargeya S."/>
            <person name="Fitzgerald M."/>
            <person name="Haas B."/>
            <person name="Abouelleil A."/>
            <person name="Allen A.W."/>
            <person name="Alvarado L."/>
            <person name="Arachchi H.M."/>
            <person name="Berlin A.M."/>
            <person name="Chapman S.B."/>
            <person name="Gainer-Dewar J."/>
            <person name="Goldberg J."/>
            <person name="Griggs A."/>
            <person name="Gujja S."/>
            <person name="Hansen M."/>
            <person name="Howarth C."/>
            <person name="Imamovic A."/>
            <person name="Ireland A."/>
            <person name="Larimer J."/>
            <person name="McCowan C."/>
            <person name="Murphy C."/>
            <person name="Pearson M."/>
            <person name="Poon T.W."/>
            <person name="Priest M."/>
            <person name="Roberts A."/>
            <person name="Saif S."/>
            <person name="Shea T."/>
            <person name="Sisk P."/>
            <person name="Sykes S."/>
            <person name="Wortman J."/>
            <person name="Nusbaum C."/>
            <person name="Birren B."/>
        </authorList>
    </citation>
    <scope>NUCLEOTIDE SEQUENCE [LARGE SCALE GENOMIC DNA]</scope>
    <source>
        <strain evidence="2 4">ATCC BAA-382</strain>
    </source>
</reference>
<dbReference type="PATRIC" id="fig|1158608.3.peg.2482"/>
<dbReference type="EMBL" id="AJAR01000025">
    <property type="protein sequence ID" value="EOH93295.1"/>
    <property type="molecule type" value="Genomic_DNA"/>
</dbReference>
<organism evidence="1 3">
    <name type="scientific">Enterococcus haemoperoxidus ATCC BAA-382</name>
    <dbReference type="NCBI Taxonomy" id="1158608"/>
    <lineage>
        <taxon>Bacteria</taxon>
        <taxon>Bacillati</taxon>
        <taxon>Bacillota</taxon>
        <taxon>Bacilli</taxon>
        <taxon>Lactobacillales</taxon>
        <taxon>Enterococcaceae</taxon>
        <taxon>Enterococcus</taxon>
    </lineage>
</organism>
<dbReference type="STRING" id="155618.RV06_GL002773"/>
<dbReference type="Gene3D" id="3.40.1350.140">
    <property type="entry name" value="MepB-like"/>
    <property type="match status" value="1"/>
</dbReference>
<dbReference type="EMBL" id="ASVY01000002">
    <property type="protein sequence ID" value="EOT61250.1"/>
    <property type="molecule type" value="Genomic_DNA"/>
</dbReference>
<sequence length="169" mass="19784">MESLDYLTKLVSKISDLPLEDFQIEEQNKEYEGATFSLGKQTFRSRKAKRTPKKIGYFVSFWEKDTERNNQPYHSTTAPDKLVITVLDQEKSGQFVFPKKVLIKNGILRHGEVRGKMALRVYPDWIQALNKTATATQNWQRPFFIDLTDELDLEKLEMLYFKQADLLSK</sequence>
<comment type="caution">
    <text evidence="1">The sequence shown here is derived from an EMBL/GenBank/DDBJ whole genome shotgun (WGS) entry which is preliminary data.</text>
</comment>
<name>R2SCP2_9ENTE</name>
<dbReference type="PIRSF" id="PIRSF032285">
    <property type="entry name" value="UCP032285"/>
    <property type="match status" value="1"/>
</dbReference>
<dbReference type="RefSeq" id="WP_010762706.1">
    <property type="nucleotide sequence ID" value="NZ_KB946316.1"/>
</dbReference>
<dbReference type="InterPro" id="IPR011235">
    <property type="entry name" value="MepB-like"/>
</dbReference>
<evidence type="ECO:0000313" key="1">
    <source>
        <dbReference type="EMBL" id="EOH93295.1"/>
    </source>
</evidence>
<evidence type="ECO:0008006" key="5">
    <source>
        <dbReference type="Google" id="ProtNLM"/>
    </source>
</evidence>
<dbReference type="InterPro" id="IPR038231">
    <property type="entry name" value="MepB-like_sf"/>
</dbReference>
<evidence type="ECO:0000313" key="4">
    <source>
        <dbReference type="Proteomes" id="UP000014197"/>
    </source>
</evidence>
<gene>
    <name evidence="2" type="ORF">I583_00228</name>
    <name evidence="1" type="ORF">UAW_02543</name>
</gene>
<dbReference type="Proteomes" id="UP000013858">
    <property type="component" value="Unassembled WGS sequence"/>
</dbReference>
<dbReference type="eggNOG" id="COG4815">
    <property type="taxonomic scope" value="Bacteria"/>
</dbReference>
<protein>
    <recommendedName>
        <fullName evidence="5">MepB protein</fullName>
    </recommendedName>
</protein>
<evidence type="ECO:0000313" key="3">
    <source>
        <dbReference type="Proteomes" id="UP000013858"/>
    </source>
</evidence>
<dbReference type="AlphaFoldDB" id="R2SCP2"/>